<dbReference type="InterPro" id="IPR014729">
    <property type="entry name" value="Rossmann-like_a/b/a_fold"/>
</dbReference>
<proteinExistence type="predicted"/>
<dbReference type="Gene3D" id="3.40.50.620">
    <property type="entry name" value="HUPs"/>
    <property type="match status" value="1"/>
</dbReference>
<dbReference type="InterPro" id="IPR003848">
    <property type="entry name" value="DUF218"/>
</dbReference>
<evidence type="ECO:0000313" key="2">
    <source>
        <dbReference type="EMBL" id="KAJ3845028.1"/>
    </source>
</evidence>
<dbReference type="GO" id="GO:0005886">
    <property type="term" value="C:plasma membrane"/>
    <property type="evidence" value="ECO:0007669"/>
    <property type="project" value="TreeGrafter"/>
</dbReference>
<dbReference type="PANTHER" id="PTHR30336">
    <property type="entry name" value="INNER MEMBRANE PROTEIN, PROBABLE PERMEASE"/>
    <property type="match status" value="1"/>
</dbReference>
<keyword evidence="3" id="KW-1185">Reference proteome</keyword>
<dbReference type="EMBL" id="MU805942">
    <property type="protein sequence ID" value="KAJ3845028.1"/>
    <property type="molecule type" value="Genomic_DNA"/>
</dbReference>
<sequence length="252" mass="27962">MRGLRQQSSFFELAVGTTYYSRMSQATQIPASIDADASLIYNYHRLHHQLSPASAIFCLCSLDTRVAIRAADLYLLGLAPLLIFSGGSGTLTEGRFGGVPEAEIFATIAREMGVPDDAMVVETRSTNTGENVRFTHALLEEKGLLGGIESFILVQKPYMERRTYATFVKQWPAVDIVAGRTVEFSVTSPELEWDEYPNGENPRDLVINVMVGDLVRIREYPARGFQIPQDIPSEVWAASERLISAGYTQHLP</sequence>
<dbReference type="CDD" id="cd06259">
    <property type="entry name" value="YdcF-like"/>
    <property type="match status" value="1"/>
</dbReference>
<protein>
    <submittedName>
        <fullName evidence="2">DUF218 domain-containing protein</fullName>
    </submittedName>
</protein>
<accession>A0AA38PLA1</accession>
<dbReference type="AlphaFoldDB" id="A0AA38PLA1"/>
<reference evidence="2" key="1">
    <citation type="submission" date="2022-08" db="EMBL/GenBank/DDBJ databases">
        <authorList>
            <consortium name="DOE Joint Genome Institute"/>
            <person name="Min B."/>
            <person name="Riley R."/>
            <person name="Sierra-Patev S."/>
            <person name="Naranjo-Ortiz M."/>
            <person name="Looney B."/>
            <person name="Konkel Z."/>
            <person name="Slot J.C."/>
            <person name="Sakamoto Y."/>
            <person name="Steenwyk J.L."/>
            <person name="Rokas A."/>
            <person name="Carro J."/>
            <person name="Camarero S."/>
            <person name="Ferreira P."/>
            <person name="Molpeceres G."/>
            <person name="Ruiz-Duenas F.J."/>
            <person name="Serrano A."/>
            <person name="Henrissat B."/>
            <person name="Drula E."/>
            <person name="Hughes K.W."/>
            <person name="Mata J.L."/>
            <person name="Ishikawa N.K."/>
            <person name="Vargas-Isla R."/>
            <person name="Ushijima S."/>
            <person name="Smith C.A."/>
            <person name="Ahrendt S."/>
            <person name="Andreopoulos W."/>
            <person name="He G."/>
            <person name="Labutti K."/>
            <person name="Lipzen A."/>
            <person name="Ng V."/>
            <person name="Sandor L."/>
            <person name="Barry K."/>
            <person name="Martinez A.T."/>
            <person name="Xiao Y."/>
            <person name="Gibbons J.G."/>
            <person name="Terashima K."/>
            <person name="Hibbett D.S."/>
            <person name="Grigoriev I.V."/>
        </authorList>
    </citation>
    <scope>NUCLEOTIDE SEQUENCE</scope>
    <source>
        <strain evidence="2">TFB9207</strain>
    </source>
</reference>
<dbReference type="PANTHER" id="PTHR30336:SF20">
    <property type="entry name" value="DUF218 DOMAIN-CONTAINING PROTEIN"/>
    <property type="match status" value="1"/>
</dbReference>
<feature type="domain" description="DUF218" evidence="1">
    <location>
        <begin position="65"/>
        <end position="175"/>
    </location>
</feature>
<gene>
    <name evidence="2" type="ORF">F5878DRAFT_705775</name>
</gene>
<evidence type="ECO:0000313" key="3">
    <source>
        <dbReference type="Proteomes" id="UP001163846"/>
    </source>
</evidence>
<dbReference type="Pfam" id="PF02698">
    <property type="entry name" value="DUF218"/>
    <property type="match status" value="1"/>
</dbReference>
<evidence type="ECO:0000259" key="1">
    <source>
        <dbReference type="Pfam" id="PF02698"/>
    </source>
</evidence>
<dbReference type="InterPro" id="IPR051599">
    <property type="entry name" value="Cell_Envelope_Assoc"/>
</dbReference>
<comment type="caution">
    <text evidence="2">The sequence shown here is derived from an EMBL/GenBank/DDBJ whole genome shotgun (WGS) entry which is preliminary data.</text>
</comment>
<organism evidence="2 3">
    <name type="scientific">Lentinula raphanica</name>
    <dbReference type="NCBI Taxonomy" id="153919"/>
    <lineage>
        <taxon>Eukaryota</taxon>
        <taxon>Fungi</taxon>
        <taxon>Dikarya</taxon>
        <taxon>Basidiomycota</taxon>
        <taxon>Agaricomycotina</taxon>
        <taxon>Agaricomycetes</taxon>
        <taxon>Agaricomycetidae</taxon>
        <taxon>Agaricales</taxon>
        <taxon>Marasmiineae</taxon>
        <taxon>Omphalotaceae</taxon>
        <taxon>Lentinula</taxon>
    </lineage>
</organism>
<name>A0AA38PLA1_9AGAR</name>
<dbReference type="Proteomes" id="UP001163846">
    <property type="component" value="Unassembled WGS sequence"/>
</dbReference>